<protein>
    <submittedName>
        <fullName evidence="2">Uncharacterized protein</fullName>
    </submittedName>
</protein>
<dbReference type="Proteomes" id="UP000820818">
    <property type="component" value="Unassembled WGS sequence"/>
</dbReference>
<feature type="region of interest" description="Disordered" evidence="1">
    <location>
        <begin position="101"/>
        <end position="122"/>
    </location>
</feature>
<dbReference type="AlphaFoldDB" id="A0AAD5KFA0"/>
<sequence length="202" mass="21311">MISERCGKPWQQFGRPPIFVPAKFVHGQLQRRQATACSNHGGRPDICGSALIVRQRVRAFVSGLWLAGAVENICSDPDSYVVRLADGRAFHRTRRDINVDNSPSAGFGAGQKVGSAPVPSSAARGYRPTYASSLLPALSWHPLDPPTRAVNGQVAQSFPVAVSQQSTVSTLPPVVVNSSSGPASPVRTQTALALAGQTSSAQ</sequence>
<name>A0AAD5KFA0_9CRUS</name>
<dbReference type="PANTHER" id="PTHR33244:SF3">
    <property type="entry name" value="PEPTIDASE A2 DOMAIN-CONTAINING PROTEIN"/>
    <property type="match status" value="1"/>
</dbReference>
<reference evidence="2" key="1">
    <citation type="submission" date="2022-05" db="EMBL/GenBank/DDBJ databases">
        <title>A multi-omics perspective on studying reproductive biology in Daphnia sinensis.</title>
        <authorList>
            <person name="Jia J."/>
        </authorList>
    </citation>
    <scope>NUCLEOTIDE SEQUENCE</scope>
    <source>
        <strain evidence="2">WSL</strain>
    </source>
</reference>
<proteinExistence type="predicted"/>
<gene>
    <name evidence="2" type="ORF">GHT06_006750</name>
</gene>
<dbReference type="PANTHER" id="PTHR33244">
    <property type="entry name" value="INTEGRASE CATALYTIC DOMAIN-CONTAINING PROTEIN-RELATED"/>
    <property type="match status" value="1"/>
</dbReference>
<comment type="caution">
    <text evidence="2">The sequence shown here is derived from an EMBL/GenBank/DDBJ whole genome shotgun (WGS) entry which is preliminary data.</text>
</comment>
<evidence type="ECO:0000313" key="3">
    <source>
        <dbReference type="Proteomes" id="UP000820818"/>
    </source>
</evidence>
<keyword evidence="3" id="KW-1185">Reference proteome</keyword>
<organism evidence="2 3">
    <name type="scientific">Daphnia sinensis</name>
    <dbReference type="NCBI Taxonomy" id="1820382"/>
    <lineage>
        <taxon>Eukaryota</taxon>
        <taxon>Metazoa</taxon>
        <taxon>Ecdysozoa</taxon>
        <taxon>Arthropoda</taxon>
        <taxon>Crustacea</taxon>
        <taxon>Branchiopoda</taxon>
        <taxon>Diplostraca</taxon>
        <taxon>Cladocera</taxon>
        <taxon>Anomopoda</taxon>
        <taxon>Daphniidae</taxon>
        <taxon>Daphnia</taxon>
        <taxon>Daphnia similis group</taxon>
    </lineage>
</organism>
<dbReference type="EMBL" id="WJBH02000085">
    <property type="protein sequence ID" value="KAI9550797.1"/>
    <property type="molecule type" value="Genomic_DNA"/>
</dbReference>
<evidence type="ECO:0000256" key="1">
    <source>
        <dbReference type="SAM" id="MobiDB-lite"/>
    </source>
</evidence>
<accession>A0AAD5KFA0</accession>
<evidence type="ECO:0000313" key="2">
    <source>
        <dbReference type="EMBL" id="KAI9550797.1"/>
    </source>
</evidence>